<dbReference type="AlphaFoldDB" id="A0A1A9HT95"/>
<evidence type="ECO:0000256" key="1">
    <source>
        <dbReference type="ARBA" id="ARBA00001968"/>
    </source>
</evidence>
<dbReference type="SUPFAM" id="SSF52972">
    <property type="entry name" value="ITPase-like"/>
    <property type="match status" value="1"/>
</dbReference>
<evidence type="ECO:0000313" key="6">
    <source>
        <dbReference type="Proteomes" id="UP000078162"/>
    </source>
</evidence>
<evidence type="ECO:0000256" key="3">
    <source>
        <dbReference type="ARBA" id="ARBA00023080"/>
    </source>
</evidence>
<reference evidence="6" key="1">
    <citation type="submission" date="2016-03" db="EMBL/GenBank/DDBJ databases">
        <title>Culture-independent genomics supports pathogen discovery for uncultivable bacteria within the genus Chlamydia.</title>
        <authorList>
            <person name="Taylor-Brown A."/>
            <person name="Bachmann N.L."/>
            <person name="Borel N."/>
            <person name="Polkinghorne A."/>
        </authorList>
    </citation>
    <scope>NUCLEOTIDE SEQUENCE [LARGE SCALE GENOMIC DNA]</scope>
    <source>
        <strain evidence="6">2742-308</strain>
    </source>
</reference>
<dbReference type="PATRIC" id="fig|1806891.3.peg.32"/>
<proteinExistence type="inferred from homology"/>
<feature type="active site" description="Proton acceptor" evidence="4">
    <location>
        <position position="73"/>
    </location>
</feature>
<keyword evidence="3 4" id="KW-0546">Nucleotide metabolism</keyword>
<dbReference type="STRING" id="1806891.Cs308_0032"/>
<comment type="subcellular location">
    <subcellularLocation>
        <location evidence="4">Cytoplasm</location>
    </subcellularLocation>
</comment>
<dbReference type="InterPro" id="IPR029001">
    <property type="entry name" value="ITPase-like_fam"/>
</dbReference>
<keyword evidence="2 4" id="KW-0378">Hydrolase</keyword>
<comment type="caution">
    <text evidence="4">Lacks conserved residue(s) required for the propagation of feature annotation.</text>
</comment>
<dbReference type="Gene3D" id="3.90.950.10">
    <property type="match status" value="1"/>
</dbReference>
<keyword evidence="4" id="KW-0963">Cytoplasm</keyword>
<organism evidence="5 6">
    <name type="scientific">Candidatus Chlamydia sanziniae</name>
    <dbReference type="NCBI Taxonomy" id="1806891"/>
    <lineage>
        <taxon>Bacteria</taxon>
        <taxon>Pseudomonadati</taxon>
        <taxon>Chlamydiota</taxon>
        <taxon>Chlamydiia</taxon>
        <taxon>Chlamydiales</taxon>
        <taxon>Chlamydiaceae</taxon>
        <taxon>Chlamydia/Chlamydophila group</taxon>
        <taxon>Chlamydia</taxon>
    </lineage>
</organism>
<accession>A0A1A9HT95</accession>
<name>A0A1A9HT95_9CHLA</name>
<dbReference type="Proteomes" id="UP000078162">
    <property type="component" value="Chromosome"/>
</dbReference>
<dbReference type="EMBL" id="CP014639">
    <property type="protein sequence ID" value="ANH78208.1"/>
    <property type="molecule type" value="Genomic_DNA"/>
</dbReference>
<keyword evidence="6" id="KW-1185">Reference proteome</keyword>
<dbReference type="KEGG" id="csaz:Cs308_0032"/>
<sequence>MPLPFVLGSSSPGRKVILEDLGLSFTTVSPQFDERQMDCHDHPTVYTQKLALYKAFAVAHQIEDPEALIVTADTIVVYQGRVFNKPKDKQEAIDMLKILRNQTHSIVSSLAVLQNQKVLTGSEVSLVSLTNIPDDYLEAYIEAAGTLNTCGAYDIRRKGALIVQKIDGCSYNVQGLPIQTLKHLLLGFNIDLWSYVI</sequence>
<dbReference type="GO" id="GO:0005737">
    <property type="term" value="C:cytoplasm"/>
    <property type="evidence" value="ECO:0007669"/>
    <property type="project" value="UniProtKB-SubCell"/>
</dbReference>
<comment type="similarity">
    <text evidence="4">Belongs to the Maf family.</text>
</comment>
<comment type="catalytic activity">
    <reaction evidence="4">
        <text>a 2'-deoxyribonucleoside 5'-triphosphate + H2O = a 2'-deoxyribonucleoside 5'-phosphate + diphosphate + H(+)</text>
        <dbReference type="Rhea" id="RHEA:44644"/>
        <dbReference type="ChEBI" id="CHEBI:15377"/>
        <dbReference type="ChEBI" id="CHEBI:15378"/>
        <dbReference type="ChEBI" id="CHEBI:33019"/>
        <dbReference type="ChEBI" id="CHEBI:61560"/>
        <dbReference type="ChEBI" id="CHEBI:65317"/>
        <dbReference type="EC" id="3.6.1.9"/>
    </reaction>
</comment>
<comment type="catalytic activity">
    <reaction evidence="4">
        <text>a ribonucleoside 5'-triphosphate + H2O = a ribonucleoside 5'-phosphate + diphosphate + H(+)</text>
        <dbReference type="Rhea" id="RHEA:23996"/>
        <dbReference type="ChEBI" id="CHEBI:15377"/>
        <dbReference type="ChEBI" id="CHEBI:15378"/>
        <dbReference type="ChEBI" id="CHEBI:33019"/>
        <dbReference type="ChEBI" id="CHEBI:58043"/>
        <dbReference type="ChEBI" id="CHEBI:61557"/>
        <dbReference type="EC" id="3.6.1.9"/>
    </reaction>
</comment>
<dbReference type="PANTHER" id="PTHR43213">
    <property type="entry name" value="BIFUNCTIONAL DTTP/UTP PYROPHOSPHATASE/METHYLTRANSFERASE PROTEIN-RELATED"/>
    <property type="match status" value="1"/>
</dbReference>
<comment type="function">
    <text evidence="4">Nucleoside triphosphate pyrophosphatase. May have a dual role in cell division arrest and in preventing the incorporation of modified nucleotides into cellular nucleic acids.</text>
</comment>
<evidence type="ECO:0000313" key="5">
    <source>
        <dbReference type="EMBL" id="ANH78208.1"/>
    </source>
</evidence>
<dbReference type="OrthoDB" id="9807767at2"/>
<dbReference type="Pfam" id="PF02545">
    <property type="entry name" value="Maf"/>
    <property type="match status" value="1"/>
</dbReference>
<dbReference type="RefSeq" id="WP_066481186.1">
    <property type="nucleotide sequence ID" value="NZ_CP014639.1"/>
</dbReference>
<protein>
    <recommendedName>
        <fullName evidence="4">Nucleoside triphosphate pyrophosphatase</fullName>
        <ecNumber evidence="4">3.6.1.9</ecNumber>
    </recommendedName>
    <alternativeName>
        <fullName evidence="4">Nucleotide pyrophosphatase</fullName>
        <shortName evidence="4">Nucleotide PPase</shortName>
    </alternativeName>
</protein>
<dbReference type="InterPro" id="IPR003697">
    <property type="entry name" value="Maf-like"/>
</dbReference>
<evidence type="ECO:0000256" key="4">
    <source>
        <dbReference type="HAMAP-Rule" id="MF_00528"/>
    </source>
</evidence>
<dbReference type="GO" id="GO:0047429">
    <property type="term" value="F:nucleoside triphosphate diphosphatase activity"/>
    <property type="evidence" value="ECO:0007669"/>
    <property type="project" value="UniProtKB-EC"/>
</dbReference>
<gene>
    <name evidence="5" type="ORF">Cs308_0032</name>
</gene>
<comment type="cofactor">
    <cofactor evidence="1 4">
        <name>a divalent metal cation</name>
        <dbReference type="ChEBI" id="CHEBI:60240"/>
    </cofactor>
</comment>
<dbReference type="PANTHER" id="PTHR43213:SF5">
    <property type="entry name" value="BIFUNCTIONAL DTTP_UTP PYROPHOSPHATASE_METHYLTRANSFERASE PROTEIN-RELATED"/>
    <property type="match status" value="1"/>
</dbReference>
<dbReference type="HAMAP" id="MF_00528">
    <property type="entry name" value="Maf"/>
    <property type="match status" value="1"/>
</dbReference>
<dbReference type="PIRSF" id="PIRSF006305">
    <property type="entry name" value="Maf"/>
    <property type="match status" value="1"/>
</dbReference>
<dbReference type="CDD" id="cd00555">
    <property type="entry name" value="Maf"/>
    <property type="match status" value="1"/>
</dbReference>
<dbReference type="NCBIfam" id="TIGR00172">
    <property type="entry name" value="maf"/>
    <property type="match status" value="1"/>
</dbReference>
<evidence type="ECO:0000256" key="2">
    <source>
        <dbReference type="ARBA" id="ARBA00022801"/>
    </source>
</evidence>
<dbReference type="EC" id="3.6.1.9" evidence="4"/>
<dbReference type="GO" id="GO:0009117">
    <property type="term" value="P:nucleotide metabolic process"/>
    <property type="evidence" value="ECO:0007669"/>
    <property type="project" value="UniProtKB-KW"/>
</dbReference>